<dbReference type="AlphaFoldDB" id="A0AAE0ZVQ4"/>
<reference evidence="1" key="1">
    <citation type="journal article" date="2023" name="G3 (Bethesda)">
        <title>A reference genome for the long-term kleptoplast-retaining sea slug Elysia crispata morphotype clarki.</title>
        <authorList>
            <person name="Eastman K.E."/>
            <person name="Pendleton A.L."/>
            <person name="Shaikh M.A."/>
            <person name="Suttiyut T."/>
            <person name="Ogas R."/>
            <person name="Tomko P."/>
            <person name="Gavelis G."/>
            <person name="Widhalm J.R."/>
            <person name="Wisecaver J.H."/>
        </authorList>
    </citation>
    <scope>NUCLEOTIDE SEQUENCE</scope>
    <source>
        <strain evidence="1">ECLA1</strain>
    </source>
</reference>
<comment type="caution">
    <text evidence="1">The sequence shown here is derived from an EMBL/GenBank/DDBJ whole genome shotgun (WGS) entry which is preliminary data.</text>
</comment>
<dbReference type="Proteomes" id="UP001283361">
    <property type="component" value="Unassembled WGS sequence"/>
</dbReference>
<evidence type="ECO:0000313" key="1">
    <source>
        <dbReference type="EMBL" id="KAK3776290.1"/>
    </source>
</evidence>
<accession>A0AAE0ZVQ4</accession>
<dbReference type="EMBL" id="JAWDGP010003233">
    <property type="protein sequence ID" value="KAK3776290.1"/>
    <property type="molecule type" value="Genomic_DNA"/>
</dbReference>
<protein>
    <submittedName>
        <fullName evidence="1">Uncharacterized protein</fullName>
    </submittedName>
</protein>
<evidence type="ECO:0000313" key="2">
    <source>
        <dbReference type="Proteomes" id="UP001283361"/>
    </source>
</evidence>
<proteinExistence type="predicted"/>
<sequence>MLRRADRNSSGSVPGRVLTWLSQMARSDLLREICTPRVRHNTYTQRPMRHGFLNAQKLSKIGISQVNPILPKKYRYVRLNVLVSAAIELRVANCIR</sequence>
<keyword evidence="2" id="KW-1185">Reference proteome</keyword>
<organism evidence="1 2">
    <name type="scientific">Elysia crispata</name>
    <name type="common">lettuce slug</name>
    <dbReference type="NCBI Taxonomy" id="231223"/>
    <lineage>
        <taxon>Eukaryota</taxon>
        <taxon>Metazoa</taxon>
        <taxon>Spiralia</taxon>
        <taxon>Lophotrochozoa</taxon>
        <taxon>Mollusca</taxon>
        <taxon>Gastropoda</taxon>
        <taxon>Heterobranchia</taxon>
        <taxon>Euthyneura</taxon>
        <taxon>Panpulmonata</taxon>
        <taxon>Sacoglossa</taxon>
        <taxon>Placobranchoidea</taxon>
        <taxon>Plakobranchidae</taxon>
        <taxon>Elysia</taxon>
    </lineage>
</organism>
<name>A0AAE0ZVQ4_9GAST</name>
<gene>
    <name evidence="1" type="ORF">RRG08_039879</name>
</gene>